<comment type="caution">
    <text evidence="1">The sequence shown here is derived from an EMBL/GenBank/DDBJ whole genome shotgun (WGS) entry which is preliminary data.</text>
</comment>
<evidence type="ECO:0000313" key="2">
    <source>
        <dbReference type="Proteomes" id="UP000823775"/>
    </source>
</evidence>
<dbReference type="Proteomes" id="UP000823775">
    <property type="component" value="Unassembled WGS sequence"/>
</dbReference>
<gene>
    <name evidence="1" type="ORF">HAX54_010488</name>
</gene>
<name>A0ABS8THB1_DATST</name>
<accession>A0ABS8THB1</accession>
<feature type="non-terminal residue" evidence="1">
    <location>
        <position position="1"/>
    </location>
</feature>
<feature type="non-terminal residue" evidence="1">
    <location>
        <position position="66"/>
    </location>
</feature>
<keyword evidence="2" id="KW-1185">Reference proteome</keyword>
<dbReference type="EMBL" id="JACEIK010001580">
    <property type="protein sequence ID" value="MCD7470533.1"/>
    <property type="molecule type" value="Genomic_DNA"/>
</dbReference>
<sequence length="66" mass="7598">VKPQKIWPSPTSRSHHDTMLNAVKSNVLDSAPRWNNNQPRKLLSPGEKISHHDCGAQCYKIHRDDR</sequence>
<reference evidence="1 2" key="1">
    <citation type="journal article" date="2021" name="BMC Genomics">
        <title>Datura genome reveals duplications of psychoactive alkaloid biosynthetic genes and high mutation rate following tissue culture.</title>
        <authorList>
            <person name="Rajewski A."/>
            <person name="Carter-House D."/>
            <person name="Stajich J."/>
            <person name="Litt A."/>
        </authorList>
    </citation>
    <scope>NUCLEOTIDE SEQUENCE [LARGE SCALE GENOMIC DNA]</scope>
    <source>
        <strain evidence="1">AR-01</strain>
    </source>
</reference>
<evidence type="ECO:0000313" key="1">
    <source>
        <dbReference type="EMBL" id="MCD7470533.1"/>
    </source>
</evidence>
<organism evidence="1 2">
    <name type="scientific">Datura stramonium</name>
    <name type="common">Jimsonweed</name>
    <name type="synonym">Common thornapple</name>
    <dbReference type="NCBI Taxonomy" id="4076"/>
    <lineage>
        <taxon>Eukaryota</taxon>
        <taxon>Viridiplantae</taxon>
        <taxon>Streptophyta</taxon>
        <taxon>Embryophyta</taxon>
        <taxon>Tracheophyta</taxon>
        <taxon>Spermatophyta</taxon>
        <taxon>Magnoliopsida</taxon>
        <taxon>eudicotyledons</taxon>
        <taxon>Gunneridae</taxon>
        <taxon>Pentapetalae</taxon>
        <taxon>asterids</taxon>
        <taxon>lamiids</taxon>
        <taxon>Solanales</taxon>
        <taxon>Solanaceae</taxon>
        <taxon>Solanoideae</taxon>
        <taxon>Datureae</taxon>
        <taxon>Datura</taxon>
    </lineage>
</organism>
<protein>
    <submittedName>
        <fullName evidence="1">Uncharacterized protein</fullName>
    </submittedName>
</protein>
<proteinExistence type="predicted"/>